<feature type="transmembrane region" description="Helical" evidence="1">
    <location>
        <begin position="69"/>
        <end position="89"/>
    </location>
</feature>
<dbReference type="GO" id="GO:0016020">
    <property type="term" value="C:membrane"/>
    <property type="evidence" value="ECO:0007669"/>
    <property type="project" value="InterPro"/>
</dbReference>
<sequence>MKNKLHGYIFTLAAVSIFAAQDGLSKYLGTHYPPVLVAMIRYWAFAAFVLFLAARAGGIRRAATTARPFLQIFRGVILAAQIVVMIYAFAEAGMAMSQAILQGTPLLITLLSAPLLGEKVGWRRITAITIGLFGVLLIINPIGADFGPLLLVPVLGAFMFALYGIATRAVGRVDRSMTSFFYTGVAGAVAISLVGPFYLTPLAPQDWFWMGVLCMSGMLSHYLLIRAYDILEASEVQPLTYFQLVIGSFIAVMVFGERLSWNMVAGAIIVVGAGLFTVWREHHLAVKKAKGELTAR</sequence>
<keyword evidence="1" id="KW-0812">Transmembrane</keyword>
<feature type="transmembrane region" description="Helical" evidence="1">
    <location>
        <begin position="261"/>
        <end position="279"/>
    </location>
</feature>
<dbReference type="Proteomes" id="UP001208771">
    <property type="component" value="Unassembled WGS sequence"/>
</dbReference>
<dbReference type="PANTHER" id="PTHR22911">
    <property type="entry name" value="ACYL-MALONYL CONDENSING ENZYME-RELATED"/>
    <property type="match status" value="1"/>
</dbReference>
<feature type="transmembrane region" description="Helical" evidence="1">
    <location>
        <begin position="207"/>
        <end position="224"/>
    </location>
</feature>
<dbReference type="Gene3D" id="1.10.3730.20">
    <property type="match status" value="1"/>
</dbReference>
<accession>A0AAE3SVS9</accession>
<dbReference type="SUPFAM" id="SSF103481">
    <property type="entry name" value="Multidrug resistance efflux transporter EmrE"/>
    <property type="match status" value="2"/>
</dbReference>
<keyword evidence="4" id="KW-1185">Reference proteome</keyword>
<evidence type="ECO:0000313" key="3">
    <source>
        <dbReference type="EMBL" id="MCX8997988.1"/>
    </source>
</evidence>
<protein>
    <submittedName>
        <fullName evidence="3">DMT family transporter</fullName>
    </submittedName>
</protein>
<gene>
    <name evidence="3" type="ORF">NOF55_12830</name>
</gene>
<comment type="caution">
    <text evidence="3">The sequence shown here is derived from an EMBL/GenBank/DDBJ whole genome shotgun (WGS) entry which is preliminary data.</text>
</comment>
<dbReference type="PANTHER" id="PTHR22911:SF103">
    <property type="entry name" value="BLR2811 PROTEIN"/>
    <property type="match status" value="1"/>
</dbReference>
<feature type="transmembrane region" description="Helical" evidence="1">
    <location>
        <begin position="35"/>
        <end position="57"/>
    </location>
</feature>
<feature type="transmembrane region" description="Helical" evidence="1">
    <location>
        <begin position="149"/>
        <end position="167"/>
    </location>
</feature>
<organism evidence="3 4">
    <name type="scientific">Ectorhizobium quercum</name>
    <dbReference type="NCBI Taxonomy" id="2965071"/>
    <lineage>
        <taxon>Bacteria</taxon>
        <taxon>Pseudomonadati</taxon>
        <taxon>Pseudomonadota</taxon>
        <taxon>Alphaproteobacteria</taxon>
        <taxon>Hyphomicrobiales</taxon>
        <taxon>Rhizobiaceae</taxon>
        <taxon>Ectorhizobium</taxon>
    </lineage>
</organism>
<feature type="domain" description="EamA" evidence="2">
    <location>
        <begin position="154"/>
        <end position="277"/>
    </location>
</feature>
<feature type="transmembrane region" description="Helical" evidence="1">
    <location>
        <begin position="95"/>
        <end position="113"/>
    </location>
</feature>
<reference evidence="3" key="1">
    <citation type="submission" date="2022-07" db="EMBL/GenBank/DDBJ databases">
        <title>Ectorhizobium quercum gen.nov., sp. nov.</title>
        <authorList>
            <person name="Ma T."/>
            <person name="Li Y."/>
        </authorList>
    </citation>
    <scope>NUCLEOTIDE SEQUENCE</scope>
    <source>
        <strain evidence="3">BDR2-2</strain>
    </source>
</reference>
<dbReference type="RefSeq" id="WP_306411779.1">
    <property type="nucleotide sequence ID" value="NZ_JANFPI010000004.1"/>
</dbReference>
<feature type="transmembrane region" description="Helical" evidence="1">
    <location>
        <begin position="179"/>
        <end position="201"/>
    </location>
</feature>
<dbReference type="InterPro" id="IPR000620">
    <property type="entry name" value="EamA_dom"/>
</dbReference>
<feature type="transmembrane region" description="Helical" evidence="1">
    <location>
        <begin position="236"/>
        <end position="255"/>
    </location>
</feature>
<evidence type="ECO:0000259" key="2">
    <source>
        <dbReference type="Pfam" id="PF00892"/>
    </source>
</evidence>
<feature type="transmembrane region" description="Helical" evidence="1">
    <location>
        <begin position="125"/>
        <end position="143"/>
    </location>
</feature>
<dbReference type="Pfam" id="PF00892">
    <property type="entry name" value="EamA"/>
    <property type="match status" value="2"/>
</dbReference>
<dbReference type="AlphaFoldDB" id="A0AAE3SVS9"/>
<keyword evidence="1" id="KW-1133">Transmembrane helix</keyword>
<proteinExistence type="predicted"/>
<name>A0AAE3SVS9_9HYPH</name>
<dbReference type="EMBL" id="JANFPI010000004">
    <property type="protein sequence ID" value="MCX8997988.1"/>
    <property type="molecule type" value="Genomic_DNA"/>
</dbReference>
<dbReference type="InterPro" id="IPR037185">
    <property type="entry name" value="EmrE-like"/>
</dbReference>
<keyword evidence="1" id="KW-0472">Membrane</keyword>
<feature type="domain" description="EamA" evidence="2">
    <location>
        <begin position="7"/>
        <end position="139"/>
    </location>
</feature>
<evidence type="ECO:0000256" key="1">
    <source>
        <dbReference type="SAM" id="Phobius"/>
    </source>
</evidence>
<evidence type="ECO:0000313" key="4">
    <source>
        <dbReference type="Proteomes" id="UP001208771"/>
    </source>
</evidence>